<name>A0AAP4N5Q9_LACPA</name>
<evidence type="ECO:0000313" key="2">
    <source>
        <dbReference type="Proteomes" id="UP001231451"/>
    </source>
</evidence>
<dbReference type="SUPFAM" id="SSF47598">
    <property type="entry name" value="Ribbon-helix-helix"/>
    <property type="match status" value="1"/>
</dbReference>
<evidence type="ECO:0000313" key="1">
    <source>
        <dbReference type="EMBL" id="MDM7455668.1"/>
    </source>
</evidence>
<dbReference type="RefSeq" id="WP_289421090.1">
    <property type="nucleotide sequence ID" value="NZ_JAUCBE010000064.1"/>
</dbReference>
<gene>
    <name evidence="1" type="ORF">QUF16_15335</name>
</gene>
<organism evidence="1 2">
    <name type="scientific">Lacticaseibacillus paracasei</name>
    <name type="common">Lactobacillus paracasei</name>
    <dbReference type="NCBI Taxonomy" id="1597"/>
    <lineage>
        <taxon>Bacteria</taxon>
        <taxon>Bacillati</taxon>
        <taxon>Bacillota</taxon>
        <taxon>Bacilli</taxon>
        <taxon>Lactobacillales</taxon>
        <taxon>Lactobacillaceae</taxon>
        <taxon>Lacticaseibacillus</taxon>
    </lineage>
</organism>
<comment type="caution">
    <text evidence="1">The sequence shown here is derived from an EMBL/GenBank/DDBJ whole genome shotgun (WGS) entry which is preliminary data.</text>
</comment>
<sequence>MSKRPMKRFNLSIGVDLFNRLEAESDRTGLAKSGVVIAALDQYFSVRDAQPVMKQLQEVLEKAEQLNNSSTTKQS</sequence>
<dbReference type="AlphaFoldDB" id="A0AAP4N5Q9"/>
<dbReference type="Proteomes" id="UP001231451">
    <property type="component" value="Unassembled WGS sequence"/>
</dbReference>
<dbReference type="EMBL" id="JAUCBG010000063">
    <property type="protein sequence ID" value="MDM7455668.1"/>
    <property type="molecule type" value="Genomic_DNA"/>
</dbReference>
<dbReference type="GO" id="GO:0006355">
    <property type="term" value="P:regulation of DNA-templated transcription"/>
    <property type="evidence" value="ECO:0007669"/>
    <property type="project" value="InterPro"/>
</dbReference>
<accession>A0AAP4N5Q9</accession>
<protein>
    <submittedName>
        <fullName evidence="1">Uncharacterized protein</fullName>
    </submittedName>
</protein>
<dbReference type="InterPro" id="IPR010985">
    <property type="entry name" value="Ribbon_hlx_hlx"/>
</dbReference>
<proteinExistence type="predicted"/>
<reference evidence="1" key="1">
    <citation type="submission" date="2023-06" db="EMBL/GenBank/DDBJ databases">
        <title>Draft Genome Sequences of lactic acid bacteria strains isolated from fermented milk products.</title>
        <authorList>
            <person name="Elcheninov A.G."/>
            <person name="Klyukina A."/>
            <person name="Zayulina K.S."/>
            <person name="Gavirova L.A."/>
            <person name="Shcherbakova P.A."/>
            <person name="Shestakov A.I."/>
            <person name="Kublanov I.V."/>
            <person name="Kochetkova T.V."/>
        </authorList>
    </citation>
    <scope>NUCLEOTIDE SEQUENCE</scope>
    <source>
        <strain evidence="1">TOM.1374</strain>
    </source>
</reference>